<dbReference type="PROSITE" id="PS51352">
    <property type="entry name" value="THIOREDOXIN_2"/>
    <property type="match status" value="1"/>
</dbReference>
<accession>A0A1G2MJW2</accession>
<evidence type="ECO:0000313" key="8">
    <source>
        <dbReference type="EMBL" id="OHA24138.1"/>
    </source>
</evidence>
<evidence type="ECO:0000256" key="1">
    <source>
        <dbReference type="ARBA" id="ARBA00005791"/>
    </source>
</evidence>
<name>A0A1G2MJW2_9BACT</name>
<dbReference type="Gene3D" id="3.40.30.10">
    <property type="entry name" value="Glutaredoxin"/>
    <property type="match status" value="1"/>
</dbReference>
<feature type="transmembrane region" description="Helical" evidence="6">
    <location>
        <begin position="9"/>
        <end position="29"/>
    </location>
</feature>
<proteinExistence type="inferred from homology"/>
<organism evidence="8 9">
    <name type="scientific">Candidatus Taylorbacteria bacterium RIFCSPHIGHO2_02_FULL_44_12</name>
    <dbReference type="NCBI Taxonomy" id="1802308"/>
    <lineage>
        <taxon>Bacteria</taxon>
        <taxon>Candidatus Tayloriibacteriota</taxon>
    </lineage>
</organism>
<keyword evidence="6" id="KW-1133">Transmembrane helix</keyword>
<dbReference type="EMBL" id="MHRM01000012">
    <property type="protein sequence ID" value="OHA24138.1"/>
    <property type="molecule type" value="Genomic_DNA"/>
</dbReference>
<dbReference type="AlphaFoldDB" id="A0A1G2MJW2"/>
<dbReference type="PANTHER" id="PTHR13887:SF14">
    <property type="entry name" value="DISULFIDE BOND FORMATION PROTEIN D"/>
    <property type="match status" value="1"/>
</dbReference>
<keyword evidence="4" id="KW-1015">Disulfide bond</keyword>
<evidence type="ECO:0000313" key="9">
    <source>
        <dbReference type="Proteomes" id="UP000178413"/>
    </source>
</evidence>
<dbReference type="Proteomes" id="UP000178413">
    <property type="component" value="Unassembled WGS sequence"/>
</dbReference>
<sequence>MENTGHSSLTLPGAIVIAGAIIAIAIIWVNKPANIASQDGENIQQTAVSIMPISNADHILGNPNAPIKIVEYSDPSCPFCKMFHTTMLRIINEYGPTGKVAWVYRHFPIDKEGTRPDGGILHPNAGHESQALECAADQGSNDAFWAFANRLYEVTPSVTSQTPNGLDQKELPNIAAFVKLNVVLFNQCLASGKFKAVVEKHYLDGINAGISGTPHSIIITPSGSQIPLVGAQPYETIKAALDALLPEAK</sequence>
<dbReference type="InterPro" id="IPR012336">
    <property type="entry name" value="Thioredoxin-like_fold"/>
</dbReference>
<comment type="caution">
    <text evidence="8">The sequence shown here is derived from an EMBL/GenBank/DDBJ whole genome shotgun (WGS) entry which is preliminary data.</text>
</comment>
<keyword evidence="5" id="KW-0676">Redox-active center</keyword>
<dbReference type="GO" id="GO:0016491">
    <property type="term" value="F:oxidoreductase activity"/>
    <property type="evidence" value="ECO:0007669"/>
    <property type="project" value="UniProtKB-KW"/>
</dbReference>
<evidence type="ECO:0000256" key="5">
    <source>
        <dbReference type="ARBA" id="ARBA00023284"/>
    </source>
</evidence>
<evidence type="ECO:0000256" key="2">
    <source>
        <dbReference type="ARBA" id="ARBA00022729"/>
    </source>
</evidence>
<dbReference type="Pfam" id="PF13462">
    <property type="entry name" value="Thioredoxin_4"/>
    <property type="match status" value="1"/>
</dbReference>
<dbReference type="SUPFAM" id="SSF52833">
    <property type="entry name" value="Thioredoxin-like"/>
    <property type="match status" value="1"/>
</dbReference>
<evidence type="ECO:0000259" key="7">
    <source>
        <dbReference type="PROSITE" id="PS51352"/>
    </source>
</evidence>
<evidence type="ECO:0000256" key="4">
    <source>
        <dbReference type="ARBA" id="ARBA00023157"/>
    </source>
</evidence>
<dbReference type="InterPro" id="IPR013766">
    <property type="entry name" value="Thioredoxin_domain"/>
</dbReference>
<reference evidence="8 9" key="1">
    <citation type="journal article" date="2016" name="Nat. Commun.">
        <title>Thousands of microbial genomes shed light on interconnected biogeochemical processes in an aquifer system.</title>
        <authorList>
            <person name="Anantharaman K."/>
            <person name="Brown C.T."/>
            <person name="Hug L.A."/>
            <person name="Sharon I."/>
            <person name="Castelle C.J."/>
            <person name="Probst A.J."/>
            <person name="Thomas B.C."/>
            <person name="Singh A."/>
            <person name="Wilkins M.J."/>
            <person name="Karaoz U."/>
            <person name="Brodie E.L."/>
            <person name="Williams K.H."/>
            <person name="Hubbard S.S."/>
            <person name="Banfield J.F."/>
        </authorList>
    </citation>
    <scope>NUCLEOTIDE SEQUENCE [LARGE SCALE GENOMIC DNA]</scope>
</reference>
<evidence type="ECO:0000256" key="3">
    <source>
        <dbReference type="ARBA" id="ARBA00023002"/>
    </source>
</evidence>
<dbReference type="InterPro" id="IPR036249">
    <property type="entry name" value="Thioredoxin-like_sf"/>
</dbReference>
<keyword evidence="3" id="KW-0560">Oxidoreductase</keyword>
<protein>
    <recommendedName>
        <fullName evidence="7">Thioredoxin domain-containing protein</fullName>
    </recommendedName>
</protein>
<comment type="similarity">
    <text evidence="1">Belongs to the thioredoxin family. DsbA subfamily.</text>
</comment>
<gene>
    <name evidence="8" type="ORF">A3D50_01195</name>
</gene>
<keyword evidence="6" id="KW-0812">Transmembrane</keyword>
<feature type="domain" description="Thioredoxin" evidence="7">
    <location>
        <begin position="24"/>
        <end position="246"/>
    </location>
</feature>
<dbReference type="STRING" id="1802308.A3D50_01195"/>
<keyword evidence="2" id="KW-0732">Signal</keyword>
<dbReference type="PANTHER" id="PTHR13887">
    <property type="entry name" value="GLUTATHIONE S-TRANSFERASE KAPPA"/>
    <property type="match status" value="1"/>
</dbReference>
<keyword evidence="6" id="KW-0472">Membrane</keyword>
<evidence type="ECO:0000256" key="6">
    <source>
        <dbReference type="SAM" id="Phobius"/>
    </source>
</evidence>